<keyword evidence="3" id="KW-1185">Reference proteome</keyword>
<organism evidence="2 3">
    <name type="scientific">Streptomyces demainii</name>
    <dbReference type="NCBI Taxonomy" id="588122"/>
    <lineage>
        <taxon>Bacteria</taxon>
        <taxon>Bacillati</taxon>
        <taxon>Actinomycetota</taxon>
        <taxon>Actinomycetes</taxon>
        <taxon>Kitasatosporales</taxon>
        <taxon>Streptomycetaceae</taxon>
        <taxon>Streptomyces</taxon>
    </lineage>
</organism>
<name>A0ABT9L658_9ACTN</name>
<gene>
    <name evidence="2" type="ORF">JOF35_008537</name>
</gene>
<feature type="region of interest" description="Disordered" evidence="1">
    <location>
        <begin position="102"/>
        <end position="125"/>
    </location>
</feature>
<proteinExistence type="predicted"/>
<evidence type="ECO:0000313" key="3">
    <source>
        <dbReference type="Proteomes" id="UP001234880"/>
    </source>
</evidence>
<sequence>MALYRNHGASEEVPDNEHIARDARAALAELKRLGAQRVFLGGASCCGTTAAIAGAEGRLPVVGLLIMSSPARCGGDGGAAVRTIDAPSLFVVSPGDMNGAVEKQVRETPEPPGRATQDLAGRLSE</sequence>
<dbReference type="InterPro" id="IPR029058">
    <property type="entry name" value="AB_hydrolase_fold"/>
</dbReference>
<dbReference type="EMBL" id="JAURUE010000002">
    <property type="protein sequence ID" value="MDP9616199.1"/>
    <property type="molecule type" value="Genomic_DNA"/>
</dbReference>
<dbReference type="Gene3D" id="3.40.50.1820">
    <property type="entry name" value="alpha/beta hydrolase"/>
    <property type="match status" value="1"/>
</dbReference>
<comment type="caution">
    <text evidence="2">The sequence shown here is derived from an EMBL/GenBank/DDBJ whole genome shotgun (WGS) entry which is preliminary data.</text>
</comment>
<protein>
    <submittedName>
        <fullName evidence="2">Alpha/beta-hydrolase family hydrolase</fullName>
    </submittedName>
</protein>
<dbReference type="Proteomes" id="UP001234880">
    <property type="component" value="Unassembled WGS sequence"/>
</dbReference>
<dbReference type="SUPFAM" id="SSF53474">
    <property type="entry name" value="alpha/beta-Hydrolases"/>
    <property type="match status" value="1"/>
</dbReference>
<evidence type="ECO:0000313" key="2">
    <source>
        <dbReference type="EMBL" id="MDP9616199.1"/>
    </source>
</evidence>
<reference evidence="2 3" key="1">
    <citation type="submission" date="2023-07" db="EMBL/GenBank/DDBJ databases">
        <title>Sequencing the genomes of 1000 actinobacteria strains.</title>
        <authorList>
            <person name="Klenk H.-P."/>
        </authorList>
    </citation>
    <scope>NUCLEOTIDE SEQUENCE [LARGE SCALE GENOMIC DNA]</scope>
    <source>
        <strain evidence="2 3">DSM 41600</strain>
    </source>
</reference>
<dbReference type="RefSeq" id="WP_064455706.1">
    <property type="nucleotide sequence ID" value="NZ_JAURUE010000002.1"/>
</dbReference>
<evidence type="ECO:0000256" key="1">
    <source>
        <dbReference type="SAM" id="MobiDB-lite"/>
    </source>
</evidence>
<accession>A0ABT9L658</accession>